<dbReference type="SMART" id="SM00248">
    <property type="entry name" value="ANK"/>
    <property type="match status" value="1"/>
</dbReference>
<accession>A0A139APG4</accession>
<feature type="compositionally biased region" description="Basic and acidic residues" evidence="2">
    <location>
        <begin position="95"/>
        <end position="135"/>
    </location>
</feature>
<dbReference type="InterPro" id="IPR036770">
    <property type="entry name" value="Ankyrin_rpt-contain_sf"/>
</dbReference>
<evidence type="ECO:0000313" key="3">
    <source>
        <dbReference type="EMBL" id="KXS18651.1"/>
    </source>
</evidence>
<dbReference type="InterPro" id="IPR002110">
    <property type="entry name" value="Ankyrin_rpt"/>
</dbReference>
<keyword evidence="1" id="KW-0040">ANK repeat</keyword>
<dbReference type="PROSITE" id="PS50297">
    <property type="entry name" value="ANK_REP_REGION"/>
    <property type="match status" value="1"/>
</dbReference>
<gene>
    <name evidence="3" type="ORF">M427DRAFT_196713</name>
</gene>
<dbReference type="Gene3D" id="1.25.40.20">
    <property type="entry name" value="Ankyrin repeat-containing domain"/>
    <property type="match status" value="1"/>
</dbReference>
<protein>
    <submittedName>
        <fullName evidence="3">Uncharacterized protein</fullName>
    </submittedName>
</protein>
<dbReference type="OrthoDB" id="341259at2759"/>
<evidence type="ECO:0000256" key="2">
    <source>
        <dbReference type="SAM" id="MobiDB-lite"/>
    </source>
</evidence>
<organism evidence="3 4">
    <name type="scientific">Gonapodya prolifera (strain JEL478)</name>
    <name type="common">Monoblepharis prolifera</name>
    <dbReference type="NCBI Taxonomy" id="1344416"/>
    <lineage>
        <taxon>Eukaryota</taxon>
        <taxon>Fungi</taxon>
        <taxon>Fungi incertae sedis</taxon>
        <taxon>Chytridiomycota</taxon>
        <taxon>Chytridiomycota incertae sedis</taxon>
        <taxon>Monoblepharidomycetes</taxon>
        <taxon>Monoblepharidales</taxon>
        <taxon>Gonapodyaceae</taxon>
        <taxon>Gonapodya</taxon>
    </lineage>
</organism>
<dbReference type="Proteomes" id="UP000070544">
    <property type="component" value="Unassembled WGS sequence"/>
</dbReference>
<dbReference type="PROSITE" id="PS50088">
    <property type="entry name" value="ANK_REPEAT"/>
    <property type="match status" value="1"/>
</dbReference>
<dbReference type="SUPFAM" id="SSF48403">
    <property type="entry name" value="Ankyrin repeat"/>
    <property type="match status" value="1"/>
</dbReference>
<feature type="compositionally biased region" description="Low complexity" evidence="2">
    <location>
        <begin position="280"/>
        <end position="297"/>
    </location>
</feature>
<name>A0A139APG4_GONPJ</name>
<dbReference type="AlphaFoldDB" id="A0A139APG4"/>
<evidence type="ECO:0000256" key="1">
    <source>
        <dbReference type="PROSITE-ProRule" id="PRU00023"/>
    </source>
</evidence>
<feature type="compositionally biased region" description="Acidic residues" evidence="2">
    <location>
        <begin position="139"/>
        <end position="150"/>
    </location>
</feature>
<feature type="compositionally biased region" description="Polar residues" evidence="2">
    <location>
        <begin position="247"/>
        <end position="268"/>
    </location>
</feature>
<feature type="region of interest" description="Disordered" evidence="2">
    <location>
        <begin position="95"/>
        <end position="297"/>
    </location>
</feature>
<keyword evidence="4" id="KW-1185">Reference proteome</keyword>
<evidence type="ECO:0000313" key="4">
    <source>
        <dbReference type="Proteomes" id="UP000070544"/>
    </source>
</evidence>
<feature type="compositionally biased region" description="Basic and acidic residues" evidence="2">
    <location>
        <begin position="162"/>
        <end position="191"/>
    </location>
</feature>
<dbReference type="EMBL" id="KQ965741">
    <property type="protein sequence ID" value="KXS18651.1"/>
    <property type="molecule type" value="Genomic_DNA"/>
</dbReference>
<sequence>MQFSNGGETLLHIACRIGSIEMVSMLLAHGASVTDPDAENHLPTHVAGWQAKLEHSSFCTIAEPGLGLLMQMGKTQPKSKGKKEKELDRMRREMDERLSAEQAKRGRTETEEPNVEHPEAEMEKEETDHRQKEPSGDQFESEELEKEEQDQPPAESQNLGDQIERERLEKEEWDRAHREAQNRQKADDETLSRAQRKLRAQQASADAISGIAEPQRAPQHTNPKTKKQQNLKSEKGAAKAPSGGHINGSNNTTVHNVNSKGETATSRALASAPVPDFSASESGFEVPRSSSSSPDDLSSMIFEADVAGLVSMGFSARIAMKLKHRFHRPSMCPRLRIFRFMITQPPTSTNTLLYLR</sequence>
<feature type="repeat" description="ANK" evidence="1">
    <location>
        <begin position="6"/>
        <end position="38"/>
    </location>
</feature>
<proteinExistence type="predicted"/>
<dbReference type="Pfam" id="PF00023">
    <property type="entry name" value="Ank"/>
    <property type="match status" value="1"/>
</dbReference>
<reference evidence="3 4" key="1">
    <citation type="journal article" date="2015" name="Genome Biol. Evol.">
        <title>Phylogenomic analyses indicate that early fungi evolved digesting cell walls of algal ancestors of land plants.</title>
        <authorList>
            <person name="Chang Y."/>
            <person name="Wang S."/>
            <person name="Sekimoto S."/>
            <person name="Aerts A.L."/>
            <person name="Choi C."/>
            <person name="Clum A."/>
            <person name="LaButti K.M."/>
            <person name="Lindquist E.A."/>
            <person name="Yee Ngan C."/>
            <person name="Ohm R.A."/>
            <person name="Salamov A.A."/>
            <person name="Grigoriev I.V."/>
            <person name="Spatafora J.W."/>
            <person name="Berbee M.L."/>
        </authorList>
    </citation>
    <scope>NUCLEOTIDE SEQUENCE [LARGE SCALE GENOMIC DNA]</scope>
    <source>
        <strain evidence="3 4">JEL478</strain>
    </source>
</reference>